<proteinExistence type="predicted"/>
<dbReference type="OrthoDB" id="8445243at2"/>
<gene>
    <name evidence="1" type="ORF">SAMN02745191_1101</name>
</gene>
<dbReference type="EMBL" id="FUWY01000002">
    <property type="protein sequence ID" value="SJZ59723.1"/>
    <property type="molecule type" value="Genomic_DNA"/>
</dbReference>
<reference evidence="2" key="1">
    <citation type="submission" date="2017-02" db="EMBL/GenBank/DDBJ databases">
        <authorList>
            <person name="Varghese N."/>
            <person name="Submissions S."/>
        </authorList>
    </citation>
    <scope>NUCLEOTIDE SEQUENCE [LARGE SCALE GENOMIC DNA]</scope>
    <source>
        <strain evidence="2">ATCC 25662</strain>
    </source>
</reference>
<evidence type="ECO:0000313" key="1">
    <source>
        <dbReference type="EMBL" id="SJZ59723.1"/>
    </source>
</evidence>
<dbReference type="STRING" id="118967.SAMN02745191_1101"/>
<dbReference type="CDD" id="cd00531">
    <property type="entry name" value="NTF2_like"/>
    <property type="match status" value="1"/>
</dbReference>
<dbReference type="InterPro" id="IPR039437">
    <property type="entry name" value="FrzH/put_lumazine-bd"/>
</dbReference>
<name>A0A1T4LYB0_9FIRM</name>
<accession>A0A1T4LYB0</accession>
<protein>
    <submittedName>
        <fullName evidence="1">Putative lumazine-binding</fullName>
    </submittedName>
</protein>
<evidence type="ECO:0000313" key="2">
    <source>
        <dbReference type="Proteomes" id="UP000243297"/>
    </source>
</evidence>
<dbReference type="Gene3D" id="3.10.450.50">
    <property type="match status" value="1"/>
</dbReference>
<dbReference type="RefSeq" id="WP_078711519.1">
    <property type="nucleotide sequence ID" value="NZ_FUWY01000002.1"/>
</dbReference>
<organism evidence="1 2">
    <name type="scientific">Anaerorhabdus furcosa</name>
    <dbReference type="NCBI Taxonomy" id="118967"/>
    <lineage>
        <taxon>Bacteria</taxon>
        <taxon>Bacillati</taxon>
        <taxon>Bacillota</taxon>
        <taxon>Erysipelotrichia</taxon>
        <taxon>Erysipelotrichales</taxon>
        <taxon>Erysipelotrichaceae</taxon>
        <taxon>Anaerorhabdus</taxon>
    </lineage>
</organism>
<sequence>METRREKSIRDLLEQYFDAISNADVVKLKTIFHPNASMYGYLGDQVVVGTPEIFYADLNSKPSMIKQNIKCTCVVDSIQVISNTATASILVDNFYGVATVNDSFHLIKFDNEWKIVCKTFTTL</sequence>
<dbReference type="Pfam" id="PF12893">
    <property type="entry name" value="Lumazine_bd_2"/>
    <property type="match status" value="1"/>
</dbReference>
<dbReference type="InterPro" id="IPR032710">
    <property type="entry name" value="NTF2-like_dom_sf"/>
</dbReference>
<dbReference type="AlphaFoldDB" id="A0A1T4LYB0"/>
<dbReference type="SUPFAM" id="SSF54427">
    <property type="entry name" value="NTF2-like"/>
    <property type="match status" value="1"/>
</dbReference>
<keyword evidence="2" id="KW-1185">Reference proteome</keyword>
<dbReference type="Proteomes" id="UP000243297">
    <property type="component" value="Unassembled WGS sequence"/>
</dbReference>